<dbReference type="SUPFAM" id="SSF50715">
    <property type="entry name" value="Ribosomal protein L25-like"/>
    <property type="match status" value="1"/>
</dbReference>
<comment type="catalytic activity">
    <reaction evidence="12">
        <text>tRNA(Glu) + L-glutamate + ATP = L-glutamyl-tRNA(Glu) + AMP + diphosphate</text>
        <dbReference type="Rhea" id="RHEA:23540"/>
        <dbReference type="Rhea" id="RHEA-COMP:9663"/>
        <dbReference type="Rhea" id="RHEA-COMP:9680"/>
        <dbReference type="ChEBI" id="CHEBI:29985"/>
        <dbReference type="ChEBI" id="CHEBI:30616"/>
        <dbReference type="ChEBI" id="CHEBI:33019"/>
        <dbReference type="ChEBI" id="CHEBI:78442"/>
        <dbReference type="ChEBI" id="CHEBI:78520"/>
        <dbReference type="ChEBI" id="CHEBI:456215"/>
        <dbReference type="EC" id="6.1.1.17"/>
    </reaction>
</comment>
<dbReference type="InterPro" id="IPR014729">
    <property type="entry name" value="Rossmann-like_a/b/a_fold"/>
</dbReference>
<keyword evidence="7 14" id="KW-0547">Nucleotide-binding</keyword>
<dbReference type="GO" id="GO:0017102">
    <property type="term" value="C:methionyl glutamyl tRNA synthetase complex"/>
    <property type="evidence" value="ECO:0007669"/>
    <property type="project" value="EnsemblFungi"/>
</dbReference>
<dbReference type="EMBL" id="KE560703">
    <property type="protein sequence ID" value="EPZ35939.1"/>
    <property type="molecule type" value="Genomic_DNA"/>
</dbReference>
<gene>
    <name evidence="19" type="ORF">O9G_003992</name>
    <name evidence="20" type="ORF">ROZALSC1DRAFT_28376</name>
</gene>
<evidence type="ECO:0000259" key="18">
    <source>
        <dbReference type="Pfam" id="PF20974"/>
    </source>
</evidence>
<evidence type="ECO:0000259" key="17">
    <source>
        <dbReference type="Pfam" id="PF03950"/>
    </source>
</evidence>
<sequence length="739" mass="85753">MLNRLKDSSLESLVGGIPVRYTNLEAAKIKDWLVYAIKLSETKEFKDFHGMLVDLDRHLKFYSFVALEEISLPDIIIFGVIKGCGKKFDRGQFDNISRWYDWMAECKATKDAAELLKKSSNGKAKDQGKFDIDLAGAEFGKVVTRFPPEPSGYLHIGHAKAALLNEYFAHRYGGELIVRFDDTNPSKEKCEFEESILEDLTLLGVKHDRFSHTSDYFEDMIKFAEQLIKQGDAYVDDTVQEKMREERMNGVASKCRDLSVEENLRVFEEMKKASEEGMKYCLRAKMSVDAKNKALRDPVIYRINLQPHHRTGSKWKVYPTYDFACPIVDSVEGVTHALRTNEYHDRNDQYYWFIEKLGLRKPFIWDYSRINFEFTLLSKRKLTWFVNEKHVEGWHDPRFPTVRGIRRRGMTIEALKEYILMQGASKNTLLLKWDKIWAINKQKIDPIAPRHTAIENDSVVARIRGNVMNYSKEVLKHKKNPELGFKTTEFSNEILIDKVDVETFELNEEITLMDWGNAFVRNLSPLELELHLEGDFKKTKKKVTWLSKSKNLIPVELKDFDFLVSKPKLEEEDSFEDCLVKETEFTTLGLADANVKDLKKGDIIQLERRGFFIVDKPFDGNSVCFILIPDGKPQSTMPRGYVEPKKPEVKKKQEGKKDSKKQEGNKESKEAPNKNSNKESKESNNKNSNKESNSKKEVKKEEEQVKSGMYQLSPFIKESDYSFNMDELKKVVYDLKPLH</sequence>
<evidence type="ECO:0000256" key="2">
    <source>
        <dbReference type="ARBA" id="ARBA00008927"/>
    </source>
</evidence>
<dbReference type="FunFam" id="3.90.800.10:FF:000001">
    <property type="entry name" value="Glutamine--tRNA ligase"/>
    <property type="match status" value="1"/>
</dbReference>
<dbReference type="Gene3D" id="3.90.800.10">
    <property type="entry name" value="Glutamyl-tRNA Synthetase, Domain 3"/>
    <property type="match status" value="1"/>
</dbReference>
<accession>A0A075B414</accession>
<protein>
    <recommendedName>
        <fullName evidence="13">Probable glutamate--tRNA ligase, cytoplasmic</fullName>
        <ecNumber evidence="3">6.1.1.17</ecNumber>
    </recommendedName>
    <alternativeName>
        <fullName evidence="11">Glutamyl-tRNA synthetase</fullName>
    </alternativeName>
</protein>
<evidence type="ECO:0000256" key="10">
    <source>
        <dbReference type="ARBA" id="ARBA00023146"/>
    </source>
</evidence>
<keyword evidence="10 14" id="KW-0030">Aminoacyl-tRNA synthetase</keyword>
<evidence type="ECO:0000313" key="19">
    <source>
        <dbReference type="EMBL" id="EPZ35939.1"/>
    </source>
</evidence>
<evidence type="ECO:0000256" key="12">
    <source>
        <dbReference type="ARBA" id="ARBA00048351"/>
    </source>
</evidence>
<dbReference type="GO" id="GO:0005739">
    <property type="term" value="C:mitochondrion"/>
    <property type="evidence" value="ECO:0007669"/>
    <property type="project" value="EnsemblFungi"/>
</dbReference>
<dbReference type="OMA" id="FIHIPDG"/>
<evidence type="ECO:0000256" key="15">
    <source>
        <dbReference type="SAM" id="MobiDB-lite"/>
    </source>
</evidence>
<dbReference type="FunFam" id="2.40.240.10:FF:000004">
    <property type="entry name" value="Glutamyl-tRNA synthetase, cytoplasmic"/>
    <property type="match status" value="1"/>
</dbReference>
<keyword evidence="4" id="KW-0963">Cytoplasm</keyword>
<dbReference type="InterPro" id="IPR001412">
    <property type="entry name" value="aa-tRNA-synth_I_CS"/>
</dbReference>
<dbReference type="FunFam" id="3.40.50.620:FF:000070">
    <property type="entry name" value="Bifunctional glutamate/proline--tRNA ligase"/>
    <property type="match status" value="1"/>
</dbReference>
<dbReference type="InterPro" id="IPR000924">
    <property type="entry name" value="Glu/Gln-tRNA-synth"/>
</dbReference>
<dbReference type="Proteomes" id="UP000281549">
    <property type="component" value="Unassembled WGS sequence"/>
</dbReference>
<dbReference type="GO" id="GO:0006424">
    <property type="term" value="P:glutamyl-tRNA aminoacylation"/>
    <property type="evidence" value="ECO:0007669"/>
    <property type="project" value="EnsemblFungi"/>
</dbReference>
<dbReference type="AlphaFoldDB" id="A0A075B414"/>
<feature type="region of interest" description="Disordered" evidence="15">
    <location>
        <begin position="635"/>
        <end position="711"/>
    </location>
</feature>
<dbReference type="Gene3D" id="1.20.1050.10">
    <property type="match status" value="1"/>
</dbReference>
<dbReference type="InterPro" id="IPR020059">
    <property type="entry name" value="Glu/Gln-tRNA-synth_Ib_codon-bd"/>
</dbReference>
<dbReference type="GO" id="GO:1990825">
    <property type="term" value="F:sequence-specific mRNA binding"/>
    <property type="evidence" value="ECO:0007669"/>
    <property type="project" value="EnsemblFungi"/>
</dbReference>
<dbReference type="InterPro" id="IPR020061">
    <property type="entry name" value="Glu_tRNA_lig_a-bdl"/>
</dbReference>
<dbReference type="Gene3D" id="1.10.1160.10">
    <property type="entry name" value="Glutamyl-trna Synthetase, Domain 2"/>
    <property type="match status" value="1"/>
</dbReference>
<dbReference type="GO" id="GO:0005524">
    <property type="term" value="F:ATP binding"/>
    <property type="evidence" value="ECO:0007669"/>
    <property type="project" value="UniProtKB-KW"/>
</dbReference>
<evidence type="ECO:0000256" key="4">
    <source>
        <dbReference type="ARBA" id="ARBA00022490"/>
    </source>
</evidence>
<name>A0A075B414_ROZAC</name>
<evidence type="ECO:0000256" key="7">
    <source>
        <dbReference type="ARBA" id="ARBA00022741"/>
    </source>
</evidence>
<keyword evidence="21" id="KW-1185">Reference proteome</keyword>
<dbReference type="InterPro" id="IPR011035">
    <property type="entry name" value="Ribosomal_bL25/Gln-tRNA_synth"/>
</dbReference>
<dbReference type="InterPro" id="IPR049437">
    <property type="entry name" value="tRNA-synt_1c_C2"/>
</dbReference>
<dbReference type="GO" id="GO:0010494">
    <property type="term" value="C:cytoplasmic stress granule"/>
    <property type="evidence" value="ECO:0007669"/>
    <property type="project" value="EnsemblFungi"/>
</dbReference>
<dbReference type="InterPro" id="IPR020056">
    <property type="entry name" value="Rbsml_bL25/Gln-tRNA_synth_N"/>
</dbReference>
<evidence type="ECO:0000256" key="1">
    <source>
        <dbReference type="ARBA" id="ARBA00004496"/>
    </source>
</evidence>
<feature type="domain" description="tRNA synthetases class I (E and Q) anti-codon binding" evidence="18">
    <location>
        <begin position="542"/>
        <end position="615"/>
    </location>
</feature>
<dbReference type="EMBL" id="ML005113">
    <property type="protein sequence ID" value="RKP20096.1"/>
    <property type="molecule type" value="Genomic_DNA"/>
</dbReference>
<organism evidence="19 21">
    <name type="scientific">Rozella allomycis (strain CSF55)</name>
    <dbReference type="NCBI Taxonomy" id="988480"/>
    <lineage>
        <taxon>Eukaryota</taxon>
        <taxon>Fungi</taxon>
        <taxon>Fungi incertae sedis</taxon>
        <taxon>Cryptomycota</taxon>
        <taxon>Cryptomycota incertae sedis</taxon>
        <taxon>Rozella</taxon>
    </lineage>
</organism>
<dbReference type="Gene3D" id="3.40.30.70">
    <property type="match status" value="1"/>
</dbReference>
<dbReference type="Pfam" id="PF20974">
    <property type="entry name" value="tRNA-synt_1c_C2"/>
    <property type="match status" value="1"/>
</dbReference>
<evidence type="ECO:0000256" key="9">
    <source>
        <dbReference type="ARBA" id="ARBA00022917"/>
    </source>
</evidence>
<dbReference type="CDD" id="cd00807">
    <property type="entry name" value="GlnRS_core"/>
    <property type="match status" value="1"/>
</dbReference>
<evidence type="ECO:0000313" key="21">
    <source>
        <dbReference type="Proteomes" id="UP000030755"/>
    </source>
</evidence>
<keyword evidence="8 14" id="KW-0067">ATP-binding</keyword>
<feature type="compositionally biased region" description="Basic and acidic residues" evidence="15">
    <location>
        <begin position="642"/>
        <end position="705"/>
    </location>
</feature>
<dbReference type="HAMAP" id="MF_02076">
    <property type="entry name" value="Glu_tRNA_synth_type2"/>
    <property type="match status" value="1"/>
</dbReference>
<reference evidence="22" key="2">
    <citation type="journal article" date="2018" name="Nat. Microbiol.">
        <title>Leveraging single-cell genomics to expand the fungal tree of life.</title>
        <authorList>
            <person name="Ahrendt S.R."/>
            <person name="Quandt C.A."/>
            <person name="Ciobanu D."/>
            <person name="Clum A."/>
            <person name="Salamov A."/>
            <person name="Andreopoulos B."/>
            <person name="Cheng J.F."/>
            <person name="Woyke T."/>
            <person name="Pelin A."/>
            <person name="Henrissat B."/>
            <person name="Reynolds N.K."/>
            <person name="Benny G.L."/>
            <person name="Smith M.E."/>
            <person name="James T.Y."/>
            <person name="Grigoriev I.V."/>
        </authorList>
    </citation>
    <scope>NUCLEOTIDE SEQUENCE [LARGE SCALE GENOMIC DNA]</scope>
    <source>
        <strain evidence="22">CSF55</strain>
    </source>
</reference>
<evidence type="ECO:0000256" key="3">
    <source>
        <dbReference type="ARBA" id="ARBA00012835"/>
    </source>
</evidence>
<dbReference type="OrthoDB" id="10250478at2759"/>
<dbReference type="GO" id="GO:0004818">
    <property type="term" value="F:glutamate-tRNA ligase activity"/>
    <property type="evidence" value="ECO:0007669"/>
    <property type="project" value="UniProtKB-EC"/>
</dbReference>
<evidence type="ECO:0000256" key="6">
    <source>
        <dbReference type="ARBA" id="ARBA00022598"/>
    </source>
</evidence>
<dbReference type="PROSITE" id="PS00178">
    <property type="entry name" value="AA_TRNA_LIGASE_I"/>
    <property type="match status" value="1"/>
</dbReference>
<dbReference type="Pfam" id="PF00749">
    <property type="entry name" value="tRNA-synt_1c"/>
    <property type="match status" value="1"/>
</dbReference>
<dbReference type="HOGENOM" id="CLU_001882_1_2_1"/>
<reference evidence="20" key="3">
    <citation type="submission" date="2018-08" db="EMBL/GenBank/DDBJ databases">
        <title>Leveraging single-cell genomics to expand the Fungal Tree of Life.</title>
        <authorList>
            <consortium name="DOE Joint Genome Institute"/>
            <person name="Ahrendt S.R."/>
            <person name="Quandt C.A."/>
            <person name="Ciobanu D."/>
            <person name="Clum A."/>
            <person name="Salamov A."/>
            <person name="Andreopoulos B."/>
            <person name="Cheng J.-F."/>
            <person name="Woyke T."/>
            <person name="Pelin A."/>
            <person name="Henrissat B."/>
            <person name="Reynolds N."/>
            <person name="Benny G.L."/>
            <person name="Smith M.E."/>
            <person name="James T.Y."/>
            <person name="Grigoriev I.V."/>
        </authorList>
    </citation>
    <scope>NUCLEOTIDE SEQUENCE</scope>
    <source>
        <strain evidence="20">CSF55</strain>
    </source>
</reference>
<dbReference type="SUPFAM" id="SSF52374">
    <property type="entry name" value="Nucleotidylyl transferase"/>
    <property type="match status" value="1"/>
</dbReference>
<evidence type="ECO:0000259" key="16">
    <source>
        <dbReference type="Pfam" id="PF00749"/>
    </source>
</evidence>
<feature type="domain" description="Glutamyl/glutaminyl-tRNA synthetase class Ib anti-codon binding" evidence="17">
    <location>
        <begin position="448"/>
        <end position="523"/>
    </location>
</feature>
<dbReference type="InterPro" id="IPR004526">
    <property type="entry name" value="Glu-tRNA-synth_arc/euk"/>
</dbReference>
<dbReference type="NCBIfam" id="TIGR00463">
    <property type="entry name" value="gltX_arch"/>
    <property type="match status" value="1"/>
</dbReference>
<comment type="similarity">
    <text evidence="2">Belongs to the class-I aminoacyl-tRNA synthetase family. Glutamate--tRNA ligase type 2 subfamily.</text>
</comment>
<evidence type="ECO:0000256" key="13">
    <source>
        <dbReference type="ARBA" id="ARBA00070830"/>
    </source>
</evidence>
<dbReference type="Pfam" id="PF03950">
    <property type="entry name" value="tRNA-synt_1c_C"/>
    <property type="match status" value="1"/>
</dbReference>
<dbReference type="SUPFAM" id="SSF47616">
    <property type="entry name" value="GST C-terminal domain-like"/>
    <property type="match status" value="1"/>
</dbReference>
<evidence type="ECO:0000256" key="8">
    <source>
        <dbReference type="ARBA" id="ARBA00022840"/>
    </source>
</evidence>
<keyword evidence="6 14" id="KW-0436">Ligase</keyword>
<dbReference type="STRING" id="988480.A0A075B414"/>
<comment type="subcellular location">
    <subcellularLocation>
        <location evidence="1">Cytoplasm</location>
    </subcellularLocation>
</comment>
<dbReference type="PANTHER" id="PTHR43097:SF5">
    <property type="entry name" value="GLUTAMATE--TRNA LIGASE"/>
    <property type="match status" value="1"/>
</dbReference>
<keyword evidence="5" id="KW-0597">Phosphoprotein</keyword>
<dbReference type="Gene3D" id="2.40.240.10">
    <property type="entry name" value="Ribosomal Protein L25, Chain P"/>
    <property type="match status" value="1"/>
</dbReference>
<dbReference type="InterPro" id="IPR036282">
    <property type="entry name" value="Glutathione-S-Trfase_C_sf"/>
</dbReference>
<evidence type="ECO:0000256" key="5">
    <source>
        <dbReference type="ARBA" id="ARBA00022553"/>
    </source>
</evidence>
<reference evidence="19 21" key="1">
    <citation type="journal article" date="2013" name="Curr. Biol.">
        <title>Shared signatures of parasitism and phylogenomics unite Cryptomycota and microsporidia.</title>
        <authorList>
            <person name="James T.Y."/>
            <person name="Pelin A."/>
            <person name="Bonen L."/>
            <person name="Ahrendt S."/>
            <person name="Sain D."/>
            <person name="Corradi N."/>
            <person name="Stajich J.E."/>
        </authorList>
    </citation>
    <scope>NUCLEOTIDE SEQUENCE [LARGE SCALE GENOMIC DNA]</scope>
    <source>
        <strain evidence="19">CSF55</strain>
        <strain evidence="19">CSF55</strain>
    </source>
</reference>
<evidence type="ECO:0000256" key="11">
    <source>
        <dbReference type="ARBA" id="ARBA00030865"/>
    </source>
</evidence>
<evidence type="ECO:0000313" key="20">
    <source>
        <dbReference type="EMBL" id="RKP20096.1"/>
    </source>
</evidence>
<dbReference type="PANTHER" id="PTHR43097">
    <property type="entry name" value="GLUTAMINE-TRNA LIGASE"/>
    <property type="match status" value="1"/>
</dbReference>
<dbReference type="EC" id="6.1.1.17" evidence="3"/>
<evidence type="ECO:0000256" key="14">
    <source>
        <dbReference type="RuleBase" id="RU363037"/>
    </source>
</evidence>
<dbReference type="FunFam" id="1.10.1160.10:FF:000001">
    <property type="entry name" value="Glutamine--tRNA ligase"/>
    <property type="match status" value="1"/>
</dbReference>
<proteinExistence type="inferred from homology"/>
<dbReference type="GO" id="GO:0005829">
    <property type="term" value="C:cytosol"/>
    <property type="evidence" value="ECO:0007669"/>
    <property type="project" value="TreeGrafter"/>
</dbReference>
<dbReference type="Gene3D" id="3.40.50.620">
    <property type="entry name" value="HUPs"/>
    <property type="match status" value="1"/>
</dbReference>
<dbReference type="InterPro" id="IPR050132">
    <property type="entry name" value="Gln/Glu-tRNA_Ligase"/>
</dbReference>
<dbReference type="PRINTS" id="PR00987">
    <property type="entry name" value="TRNASYNTHGLU"/>
</dbReference>
<dbReference type="Proteomes" id="UP000030755">
    <property type="component" value="Unassembled WGS sequence"/>
</dbReference>
<keyword evidence="9 14" id="KW-0648">Protein biosynthesis</keyword>
<evidence type="ECO:0000313" key="22">
    <source>
        <dbReference type="Proteomes" id="UP000281549"/>
    </source>
</evidence>
<dbReference type="InterPro" id="IPR020058">
    <property type="entry name" value="Glu/Gln-tRNA-synth_Ib_cat-dom"/>
</dbReference>
<feature type="domain" description="Glutamyl/glutaminyl-tRNA synthetase class Ib catalytic" evidence="16">
    <location>
        <begin position="141"/>
        <end position="445"/>
    </location>
</feature>